<keyword evidence="3" id="KW-1185">Reference proteome</keyword>
<evidence type="ECO:0000256" key="1">
    <source>
        <dbReference type="SAM" id="MobiDB-lite"/>
    </source>
</evidence>
<gene>
    <name evidence="2" type="ORF">PLXY2_LOCUS16736</name>
</gene>
<organism evidence="2 3">
    <name type="scientific">Plutella xylostella</name>
    <name type="common">Diamondback moth</name>
    <name type="synonym">Plutella maculipennis</name>
    <dbReference type="NCBI Taxonomy" id="51655"/>
    <lineage>
        <taxon>Eukaryota</taxon>
        <taxon>Metazoa</taxon>
        <taxon>Ecdysozoa</taxon>
        <taxon>Arthropoda</taxon>
        <taxon>Hexapoda</taxon>
        <taxon>Insecta</taxon>
        <taxon>Pterygota</taxon>
        <taxon>Neoptera</taxon>
        <taxon>Endopterygota</taxon>
        <taxon>Lepidoptera</taxon>
        <taxon>Glossata</taxon>
        <taxon>Ditrysia</taxon>
        <taxon>Yponomeutoidea</taxon>
        <taxon>Plutellidae</taxon>
        <taxon>Plutella</taxon>
    </lineage>
</organism>
<dbReference type="AlphaFoldDB" id="A0A8S4GHM5"/>
<comment type="caution">
    <text evidence="2">The sequence shown here is derived from an EMBL/GenBank/DDBJ whole genome shotgun (WGS) entry which is preliminary data.</text>
</comment>
<sequence length="242" mass="27261">MASDADDFNKNIENLKDSVKKSFANIYASLKARELKTLRQLDAISKQCQDNKDLKQNCVQNIQISYENESTLLNNISNYGAINLEKLNFDSSIFTLEDYISPNDDHLYSYKCIEDLANENNLEAIEEAALKQITSTEDCVCYVNVRSEDVAKRFRDVDICAPVPPSIDSSIISSEESTEPLCSKDSLSIAESKDEERSESSDNDEVKKIKPTDEWLNSIKSQTETEPTQVTDVMEHSTIVCS</sequence>
<evidence type="ECO:0000313" key="3">
    <source>
        <dbReference type="Proteomes" id="UP000653454"/>
    </source>
</evidence>
<name>A0A8S4GHM5_PLUXY</name>
<feature type="region of interest" description="Disordered" evidence="1">
    <location>
        <begin position="183"/>
        <end position="242"/>
    </location>
</feature>
<dbReference type="EMBL" id="CAJHNJ030000691">
    <property type="protein sequence ID" value="CAG9138428.1"/>
    <property type="molecule type" value="Genomic_DNA"/>
</dbReference>
<reference evidence="2" key="1">
    <citation type="submission" date="2020-11" db="EMBL/GenBank/DDBJ databases">
        <authorList>
            <person name="Whiteford S."/>
        </authorList>
    </citation>
    <scope>NUCLEOTIDE SEQUENCE</scope>
</reference>
<evidence type="ECO:0000313" key="2">
    <source>
        <dbReference type="EMBL" id="CAG9138428.1"/>
    </source>
</evidence>
<proteinExistence type="predicted"/>
<protein>
    <submittedName>
        <fullName evidence="2">(diamondback moth) hypothetical protein</fullName>
    </submittedName>
</protein>
<accession>A0A8S4GHM5</accession>
<dbReference type="Proteomes" id="UP000653454">
    <property type="component" value="Unassembled WGS sequence"/>
</dbReference>
<feature type="compositionally biased region" description="Basic and acidic residues" evidence="1">
    <location>
        <begin position="191"/>
        <end position="213"/>
    </location>
</feature>
<feature type="compositionally biased region" description="Polar residues" evidence="1">
    <location>
        <begin position="218"/>
        <end position="231"/>
    </location>
</feature>